<protein>
    <submittedName>
        <fullName evidence="2">Uncharacterized protein</fullName>
    </submittedName>
</protein>
<feature type="transmembrane region" description="Helical" evidence="1">
    <location>
        <begin position="86"/>
        <end position="105"/>
    </location>
</feature>
<dbReference type="AlphaFoldDB" id="A0A9D9GU12"/>
<dbReference type="EMBL" id="JADINC010000022">
    <property type="protein sequence ID" value="MBO8425076.1"/>
    <property type="molecule type" value="Genomic_DNA"/>
</dbReference>
<name>A0A9D9GU12_9PROT</name>
<dbReference type="Proteomes" id="UP000823630">
    <property type="component" value="Unassembled WGS sequence"/>
</dbReference>
<accession>A0A9D9GU12</accession>
<evidence type="ECO:0000313" key="2">
    <source>
        <dbReference type="EMBL" id="MBO8425076.1"/>
    </source>
</evidence>
<keyword evidence="1" id="KW-0812">Transmembrane</keyword>
<proteinExistence type="predicted"/>
<organism evidence="2 3">
    <name type="scientific">Candidatus Enterousia avistercoris</name>
    <dbReference type="NCBI Taxonomy" id="2840788"/>
    <lineage>
        <taxon>Bacteria</taxon>
        <taxon>Pseudomonadati</taxon>
        <taxon>Pseudomonadota</taxon>
        <taxon>Alphaproteobacteria</taxon>
        <taxon>Candidatus Enterousia</taxon>
    </lineage>
</organism>
<feature type="transmembrane region" description="Helical" evidence="1">
    <location>
        <begin position="39"/>
        <end position="60"/>
    </location>
</feature>
<keyword evidence="1" id="KW-0472">Membrane</keyword>
<evidence type="ECO:0000313" key="3">
    <source>
        <dbReference type="Proteomes" id="UP000823630"/>
    </source>
</evidence>
<keyword evidence="1" id="KW-1133">Transmembrane helix</keyword>
<reference evidence="2" key="2">
    <citation type="journal article" date="2021" name="PeerJ">
        <title>Extensive microbial diversity within the chicken gut microbiome revealed by metagenomics and culture.</title>
        <authorList>
            <person name="Gilroy R."/>
            <person name="Ravi A."/>
            <person name="Getino M."/>
            <person name="Pursley I."/>
            <person name="Horton D.L."/>
            <person name="Alikhan N.F."/>
            <person name="Baker D."/>
            <person name="Gharbi K."/>
            <person name="Hall N."/>
            <person name="Watson M."/>
            <person name="Adriaenssens E.M."/>
            <person name="Foster-Nyarko E."/>
            <person name="Jarju S."/>
            <person name="Secka A."/>
            <person name="Antonio M."/>
            <person name="Oren A."/>
            <person name="Chaudhuri R.R."/>
            <person name="La Ragione R."/>
            <person name="Hildebrand F."/>
            <person name="Pallen M.J."/>
        </authorList>
    </citation>
    <scope>NUCLEOTIDE SEQUENCE</scope>
    <source>
        <strain evidence="2">8207</strain>
    </source>
</reference>
<evidence type="ECO:0000256" key="1">
    <source>
        <dbReference type="SAM" id="Phobius"/>
    </source>
</evidence>
<sequence length="358" mass="40392">MSDITRKTADAVLDKLAKRATQTADEISTKHKKVNVATVAKAFASSVLLSGLLGAFASYANDDPENDGTGKFISGYSYKYAKQHDMLWSFWANVVMVSVLLPVLIDRFSARGHATKSIQNDLSEYMTELANIRLSGLSLDEMDAFIRNSKNKRDPLRIEMAVLEVVKNLSRADRKYFDDFIANPTKVHSQELAASVMRAHLKAHPEDLEKLYNAFESQHLPPEIRREYENLKKDYPVTMSWDQALKIQQTNKQPNKKTTPQDALKDLVADYGYYQGTADPDQQVGRSSNMVEYMAVLPKTGKKAELLAAAAKMNVAMQETQKIMPGRKTPETVLAFQTRYQPVFKEMIREIVKGTKEK</sequence>
<reference evidence="2" key="1">
    <citation type="submission" date="2020-10" db="EMBL/GenBank/DDBJ databases">
        <authorList>
            <person name="Gilroy R."/>
        </authorList>
    </citation>
    <scope>NUCLEOTIDE SEQUENCE</scope>
    <source>
        <strain evidence="2">8207</strain>
    </source>
</reference>
<gene>
    <name evidence="2" type="ORF">IAC69_01200</name>
</gene>
<comment type="caution">
    <text evidence="2">The sequence shown here is derived from an EMBL/GenBank/DDBJ whole genome shotgun (WGS) entry which is preliminary data.</text>
</comment>